<reference evidence="1" key="1">
    <citation type="submission" date="2022-10" db="EMBL/GenBank/DDBJ databases">
        <title>Genome Sequence of Xylaria curta.</title>
        <authorList>
            <person name="Buettner E."/>
        </authorList>
    </citation>
    <scope>NUCLEOTIDE SEQUENCE</scope>
    <source>
        <strain evidence="1">Babe10</strain>
    </source>
</reference>
<evidence type="ECO:0000313" key="2">
    <source>
        <dbReference type="Proteomes" id="UP001143856"/>
    </source>
</evidence>
<comment type="caution">
    <text evidence="1">The sequence shown here is derived from an EMBL/GenBank/DDBJ whole genome shotgun (WGS) entry which is preliminary data.</text>
</comment>
<gene>
    <name evidence="1" type="ORF">NUW58_g2740</name>
</gene>
<organism evidence="1 2">
    <name type="scientific">Xylaria curta</name>
    <dbReference type="NCBI Taxonomy" id="42375"/>
    <lineage>
        <taxon>Eukaryota</taxon>
        <taxon>Fungi</taxon>
        <taxon>Dikarya</taxon>
        <taxon>Ascomycota</taxon>
        <taxon>Pezizomycotina</taxon>
        <taxon>Sordariomycetes</taxon>
        <taxon>Xylariomycetidae</taxon>
        <taxon>Xylariales</taxon>
        <taxon>Xylariaceae</taxon>
        <taxon>Xylaria</taxon>
    </lineage>
</organism>
<name>A0ACC1PGI5_9PEZI</name>
<accession>A0ACC1PGI5</accession>
<evidence type="ECO:0000313" key="1">
    <source>
        <dbReference type="EMBL" id="KAJ2990882.1"/>
    </source>
</evidence>
<sequence>MHRRNSANPRRLDRRKSTTSVKSVHLKHIPPETAERDAQVAATKAFARANARSTTESELPLWPPPRCGGDLGGTAIGYSPYHPKTRSDETPFRRQQSIRFVQPRVPNLRPNSSMTQRTSPSCTPHTSNHAADIDVDLRPSSNTSASGMVSAAKGAAGDYISTLFTSEEYYTPEDDIASMPSSYRKLRKSRSMFTNRPPMTAPEHPSLSQSSASANQLPLPANSRFHPHRGNENMPPRGLKAHKSMGFLRDIRGSFMPASKYENDALPFTSTDGHIGNQDRSQNTLRPKPANLFAKDSRQDRVFRKSMRSTPNETVSIDDKPGRDGSLRHKARRVSQGFKHKLKNLFGLAKGDKDDTALPLQHIDAQKSHIFGMRDLQHDTGDELYRVSSADQAALSHVTSGIPSLHAVPSYQQVRSRQGSMESLRSEQRASDDKSRVTSWSDSDTNTVITHNSCQEERERKRLSIINEHGAHVCSSSARFMTISEQSNPSSTSLHRPVQAAPVTADGRRIYSALMKRVEQLHQAHSNSAETSSGEEDTVNLGTVPRRRSALRLRRPGYDPASTIRYVMPESESDSEFPEEQDGLQMKDSQGSPSAYSSKSSLPAHNQRREGGQAHSASASRLIDVENDVAPVSATREAPPLVRTLSSRSSAFFGSPTRHLFRTQSPYRRVLQDKMHTAPDEQAIRSPDFNPWMRSLSNLPNLPMRRSSTHGSDADIKLQYTESIYSEHTEDGQTKRHSFLSVVEDFPRPTSTHGDVAIFVNPPEYNRRSSSLPPKQRVSSSSSSVEWKMWLSSNVSKLEETTTQVDSKDFQNGLTSARSSRHVREKAQINEEEEDQVCDPTDTPSRGRANMGSFLNLNHDDEDENDTEQPTPFDAGEKNPAVEHSPFADPSSANVSASSVASSLKYSREAAANASTGDLGINREKELPRVPSLEAKENRSNEHSSIATRLVKRLPKPKNVLTPLTSRVLSSAGEDQPTKVNISGNTLPKMYSMASKKLENVSPTAIDGSDPYGIEGSGILGPTQQNVGSRRMVDIFLSSRRRRMASGDEGSVFL</sequence>
<proteinExistence type="predicted"/>
<dbReference type="Proteomes" id="UP001143856">
    <property type="component" value="Unassembled WGS sequence"/>
</dbReference>
<dbReference type="EMBL" id="JAPDGR010000373">
    <property type="protein sequence ID" value="KAJ2990882.1"/>
    <property type="molecule type" value="Genomic_DNA"/>
</dbReference>
<keyword evidence="2" id="KW-1185">Reference proteome</keyword>
<protein>
    <submittedName>
        <fullName evidence="1">Uncharacterized protein</fullName>
    </submittedName>
</protein>